<dbReference type="Proteomes" id="UP000026962">
    <property type="component" value="Chromosome 5"/>
</dbReference>
<keyword evidence="2" id="KW-0732">Signal</keyword>
<accession>A0A0E0L5A8</accession>
<dbReference type="EnsemblPlants" id="OPUNC05G22200.1">
    <property type="protein sequence ID" value="OPUNC05G22200.1"/>
    <property type="gene ID" value="OPUNC05G22200"/>
</dbReference>
<evidence type="ECO:0000313" key="3">
    <source>
        <dbReference type="EnsemblPlants" id="OPUNC05G22200.1"/>
    </source>
</evidence>
<evidence type="ECO:0000313" key="4">
    <source>
        <dbReference type="Proteomes" id="UP000026962"/>
    </source>
</evidence>
<keyword evidence="4" id="KW-1185">Reference proteome</keyword>
<feature type="signal peptide" evidence="2">
    <location>
        <begin position="1"/>
        <end position="23"/>
    </location>
</feature>
<dbReference type="Gramene" id="OPUNC05G22200.1">
    <property type="protein sequence ID" value="OPUNC05G22200.1"/>
    <property type="gene ID" value="OPUNC05G22200"/>
</dbReference>
<evidence type="ECO:0000256" key="2">
    <source>
        <dbReference type="SAM" id="SignalP"/>
    </source>
</evidence>
<reference evidence="3" key="1">
    <citation type="submission" date="2015-04" db="UniProtKB">
        <authorList>
            <consortium name="EnsemblPlants"/>
        </authorList>
    </citation>
    <scope>IDENTIFICATION</scope>
</reference>
<sequence length="209" mass="21650">MAGSSSSPKLLLLLLLLAPLLEARRLHVPLMLPSDGGVVGGVEGSRPGYTPPSPRPHGPVTPLADGGVLRRPPGRGPPPPDPAGKVGPLSGGVSAGRRPRPTPTPPSPYYPGVSSTRPLISDDDGESGRQWPAPPPPEPNTPVQPLSGGDGRPRQLAPPPPPIGNPPPNTHRRRTDRPPRRLPADDVAGLLLRVIGNAVQYMVGELIGA</sequence>
<dbReference type="AlphaFoldDB" id="A0A0E0L5A8"/>
<feature type="compositionally biased region" description="Pro residues" evidence="1">
    <location>
        <begin position="156"/>
        <end position="169"/>
    </location>
</feature>
<evidence type="ECO:0000256" key="1">
    <source>
        <dbReference type="SAM" id="MobiDB-lite"/>
    </source>
</evidence>
<feature type="compositionally biased region" description="Pro residues" evidence="1">
    <location>
        <begin position="49"/>
        <end position="59"/>
    </location>
</feature>
<dbReference type="OMA" id="SXEIREY"/>
<feature type="compositionally biased region" description="Pro residues" evidence="1">
    <location>
        <begin position="132"/>
        <end position="142"/>
    </location>
</feature>
<proteinExistence type="predicted"/>
<name>A0A0E0L5A8_ORYPU</name>
<organism evidence="3">
    <name type="scientific">Oryza punctata</name>
    <name type="common">Red rice</name>
    <dbReference type="NCBI Taxonomy" id="4537"/>
    <lineage>
        <taxon>Eukaryota</taxon>
        <taxon>Viridiplantae</taxon>
        <taxon>Streptophyta</taxon>
        <taxon>Embryophyta</taxon>
        <taxon>Tracheophyta</taxon>
        <taxon>Spermatophyta</taxon>
        <taxon>Magnoliopsida</taxon>
        <taxon>Liliopsida</taxon>
        <taxon>Poales</taxon>
        <taxon>Poaceae</taxon>
        <taxon>BOP clade</taxon>
        <taxon>Oryzoideae</taxon>
        <taxon>Oryzeae</taxon>
        <taxon>Oryzinae</taxon>
        <taxon>Oryza</taxon>
    </lineage>
</organism>
<protein>
    <submittedName>
        <fullName evidence="3">Uncharacterized protein</fullName>
    </submittedName>
</protein>
<dbReference type="HOGENOM" id="CLU_107359_0_0_1"/>
<feature type="chain" id="PRO_5002366072" evidence="2">
    <location>
        <begin position="24"/>
        <end position="209"/>
    </location>
</feature>
<reference evidence="3" key="2">
    <citation type="submission" date="2018-05" db="EMBL/GenBank/DDBJ databases">
        <title>OpunRS2 (Oryza punctata Reference Sequence Version 2).</title>
        <authorList>
            <person name="Zhang J."/>
            <person name="Kudrna D."/>
            <person name="Lee S."/>
            <person name="Talag J."/>
            <person name="Welchert J."/>
            <person name="Wing R.A."/>
        </authorList>
    </citation>
    <scope>NUCLEOTIDE SEQUENCE [LARGE SCALE GENOMIC DNA]</scope>
</reference>
<feature type="region of interest" description="Disordered" evidence="1">
    <location>
        <begin position="42"/>
        <end position="184"/>
    </location>
</feature>